<protein>
    <submittedName>
        <fullName evidence="1">Uncharacterized protein</fullName>
    </submittedName>
</protein>
<comment type="caution">
    <text evidence="1">The sequence shown here is derived from an EMBL/GenBank/DDBJ whole genome shotgun (WGS) entry which is preliminary data.</text>
</comment>
<organism evidence="1 2">
    <name type="scientific">Choristoneura fumiferana</name>
    <name type="common">Spruce budworm moth</name>
    <name type="synonym">Archips fumiferana</name>
    <dbReference type="NCBI Taxonomy" id="7141"/>
    <lineage>
        <taxon>Eukaryota</taxon>
        <taxon>Metazoa</taxon>
        <taxon>Ecdysozoa</taxon>
        <taxon>Arthropoda</taxon>
        <taxon>Hexapoda</taxon>
        <taxon>Insecta</taxon>
        <taxon>Pterygota</taxon>
        <taxon>Neoptera</taxon>
        <taxon>Endopterygota</taxon>
        <taxon>Lepidoptera</taxon>
        <taxon>Glossata</taxon>
        <taxon>Ditrysia</taxon>
        <taxon>Tortricoidea</taxon>
        <taxon>Tortricidae</taxon>
        <taxon>Tortricinae</taxon>
        <taxon>Choristoneura</taxon>
    </lineage>
</organism>
<dbReference type="Proteomes" id="UP001064048">
    <property type="component" value="Chromosome 26"/>
</dbReference>
<sequence length="285" mass="32016">MLTTVPLACFLSMIRPPGVQFEKALLQVAPVDKSKCPLMRDTNDVEFQLFTRYNPTVYQELVIGDDDKLLASNINFHDPTVIYFHAFMELPDENSGLLVREAYMLRGNSNVIMVDASRLEAGPWYFTAAENTWYIGRFAAKFIDYLVSSHWRSYMYYAESVLRPRSFAAAPCASRAHYERGACAPNYAHMGYAASPDREPSTSECRYTGRSSRASSAPCMPTTHQRHTLSEHDMVRRRSPCGTHARLALAVAPACVMSAPDTHCSLQYSRAPRARCGPSLRHVCP</sequence>
<proteinExistence type="predicted"/>
<evidence type="ECO:0000313" key="1">
    <source>
        <dbReference type="EMBL" id="KAI8427183.1"/>
    </source>
</evidence>
<gene>
    <name evidence="1" type="ORF">MSG28_014788</name>
</gene>
<accession>A0ACC0JT25</accession>
<reference evidence="1 2" key="1">
    <citation type="journal article" date="2022" name="Genome Biol. Evol.">
        <title>The Spruce Budworm Genome: Reconstructing the Evolutionary History of Antifreeze Proteins.</title>
        <authorList>
            <person name="Beliveau C."/>
            <person name="Gagne P."/>
            <person name="Picq S."/>
            <person name="Vernygora O."/>
            <person name="Keeling C.I."/>
            <person name="Pinkney K."/>
            <person name="Doucet D."/>
            <person name="Wen F."/>
            <person name="Johnston J.S."/>
            <person name="Maaroufi H."/>
            <person name="Boyle B."/>
            <person name="Laroche J."/>
            <person name="Dewar K."/>
            <person name="Juretic N."/>
            <person name="Blackburn G."/>
            <person name="Nisole A."/>
            <person name="Brunet B."/>
            <person name="Brandao M."/>
            <person name="Lumley L."/>
            <person name="Duan J."/>
            <person name="Quan G."/>
            <person name="Lucarotti C.J."/>
            <person name="Roe A.D."/>
            <person name="Sperling F.A.H."/>
            <person name="Levesque R.C."/>
            <person name="Cusson M."/>
        </authorList>
    </citation>
    <scope>NUCLEOTIDE SEQUENCE [LARGE SCALE GENOMIC DNA]</scope>
    <source>
        <strain evidence="1">Glfc:IPQL:Cfum</strain>
    </source>
</reference>
<keyword evidence="2" id="KW-1185">Reference proteome</keyword>
<dbReference type="EMBL" id="CM046126">
    <property type="protein sequence ID" value="KAI8427183.1"/>
    <property type="molecule type" value="Genomic_DNA"/>
</dbReference>
<name>A0ACC0JT25_CHOFU</name>
<evidence type="ECO:0000313" key="2">
    <source>
        <dbReference type="Proteomes" id="UP001064048"/>
    </source>
</evidence>